<dbReference type="GO" id="GO:0016787">
    <property type="term" value="F:hydrolase activity"/>
    <property type="evidence" value="ECO:0007669"/>
    <property type="project" value="UniProtKB-KW"/>
</dbReference>
<keyword evidence="4" id="KW-1185">Reference proteome</keyword>
<dbReference type="RefSeq" id="WP_309718297.1">
    <property type="nucleotide sequence ID" value="NZ_JARWAM010000004.1"/>
</dbReference>
<feature type="domain" description="SAF" evidence="2">
    <location>
        <begin position="15"/>
        <end position="85"/>
    </location>
</feature>
<keyword evidence="1" id="KW-0456">Lyase</keyword>
<dbReference type="SMART" id="SM00858">
    <property type="entry name" value="SAF"/>
    <property type="match status" value="1"/>
</dbReference>
<dbReference type="InterPro" id="IPR044144">
    <property type="entry name" value="SAF_UxaA/GarD"/>
</dbReference>
<gene>
    <name evidence="3" type="ORF">QC821_05920</name>
</gene>
<protein>
    <submittedName>
        <fullName evidence="3">UxaA family hydrolase</fullName>
    </submittedName>
</protein>
<dbReference type="Pfam" id="PF08666">
    <property type="entry name" value="SAF"/>
    <property type="match status" value="1"/>
</dbReference>
<evidence type="ECO:0000313" key="4">
    <source>
        <dbReference type="Proteomes" id="UP001251374"/>
    </source>
</evidence>
<sequence length="234" mass="25033">MAESAKRVIKVHPDDNVAIVVEVGGLAEGEVLNGDLVVTAAIPQGHKVALADILIDEPVVRYAEVIGTAVTAISRGDHVNEENVRLPEAPSLDDLPLATRPVTKQEPLDGYTFEGYRNPDGSVGTRNVLGITTSVQCVAGTVDYVVSRIKQELLPRFPNVDYVVGLNHSYGCGVAINAPAAIVPIRTLKNITHNPNFGNEVMVIGLGCEKLQPSTLIDDQPVRIGGLNDQAQRY</sequence>
<keyword evidence="3" id="KW-0378">Hydrolase</keyword>
<dbReference type="PANTHER" id="PTHR30536:SF1">
    <property type="entry name" value="GALACTARATE DEHYDRATASE (L-THREO-FORMING)"/>
    <property type="match status" value="1"/>
</dbReference>
<comment type="caution">
    <text evidence="3">The sequence shown here is derived from an EMBL/GenBank/DDBJ whole genome shotgun (WGS) entry which is preliminary data.</text>
</comment>
<organism evidence="3 4">
    <name type="scientific">Franzmannia qiaohouensis</name>
    <dbReference type="NCBI Taxonomy" id="1329370"/>
    <lineage>
        <taxon>Bacteria</taxon>
        <taxon>Pseudomonadati</taxon>
        <taxon>Pseudomonadota</taxon>
        <taxon>Gammaproteobacteria</taxon>
        <taxon>Oceanospirillales</taxon>
        <taxon>Halomonadaceae</taxon>
        <taxon>Franzmannia</taxon>
    </lineage>
</organism>
<evidence type="ECO:0000259" key="2">
    <source>
        <dbReference type="SMART" id="SM00858"/>
    </source>
</evidence>
<accession>A0ABU1HBG1</accession>
<dbReference type="InterPro" id="IPR013974">
    <property type="entry name" value="SAF"/>
</dbReference>
<dbReference type="Pfam" id="PF04295">
    <property type="entry name" value="GD_AH_second"/>
    <property type="match status" value="1"/>
</dbReference>
<evidence type="ECO:0000313" key="3">
    <source>
        <dbReference type="EMBL" id="MDR5904806.1"/>
    </source>
</evidence>
<dbReference type="EMBL" id="JARWAM010000004">
    <property type="protein sequence ID" value="MDR5904806.1"/>
    <property type="molecule type" value="Genomic_DNA"/>
</dbReference>
<name>A0ABU1HBG1_9GAMM</name>
<dbReference type="Gene3D" id="2.30.130.110">
    <property type="match status" value="1"/>
</dbReference>
<dbReference type="PANTHER" id="PTHR30536">
    <property type="entry name" value="ALTRONATE/GALACTARATE DEHYDRATASE"/>
    <property type="match status" value="1"/>
</dbReference>
<proteinExistence type="predicted"/>
<dbReference type="CDD" id="cd11613">
    <property type="entry name" value="SAF_AH_GD"/>
    <property type="match status" value="1"/>
</dbReference>
<dbReference type="InterPro" id="IPR052172">
    <property type="entry name" value="UxaA_altronate/galactarate_dh"/>
</dbReference>
<evidence type="ECO:0000256" key="1">
    <source>
        <dbReference type="ARBA" id="ARBA00023239"/>
    </source>
</evidence>
<dbReference type="Proteomes" id="UP001251374">
    <property type="component" value="Unassembled WGS sequence"/>
</dbReference>
<reference evidence="3 4" key="1">
    <citation type="submission" date="2023-04" db="EMBL/GenBank/DDBJ databases">
        <title>A long-awaited taxogenomic arrangement of the family Halomonadaceae.</title>
        <authorList>
            <person name="De La Haba R."/>
            <person name="Chuvochina M."/>
            <person name="Wittouck S."/>
            <person name="Arahal D.R."/>
            <person name="Sanchez-Porro C."/>
            <person name="Hugenholtz P."/>
            <person name="Ventosa A."/>
        </authorList>
    </citation>
    <scope>NUCLEOTIDE SEQUENCE [LARGE SCALE GENOMIC DNA]</scope>
    <source>
        <strain evidence="3 4">DSM 26770</strain>
    </source>
</reference>
<dbReference type="InterPro" id="IPR007392">
    <property type="entry name" value="GD_AH_second"/>
</dbReference>